<dbReference type="InterPro" id="IPR025309">
    <property type="entry name" value="KTSC_dom"/>
</dbReference>
<evidence type="ECO:0000259" key="1">
    <source>
        <dbReference type="Pfam" id="PF13619"/>
    </source>
</evidence>
<feature type="domain" description="KTSC" evidence="1">
    <location>
        <begin position="7"/>
        <end position="62"/>
    </location>
</feature>
<dbReference type="EMBL" id="QRJH01000003">
    <property type="protein sequence ID" value="RHH19560.1"/>
    <property type="molecule type" value="Genomic_DNA"/>
</dbReference>
<evidence type="ECO:0000313" key="3">
    <source>
        <dbReference type="EMBL" id="RHH19560.1"/>
    </source>
</evidence>
<organism evidence="2 5">
    <name type="scientific">Blautia obeum</name>
    <dbReference type="NCBI Taxonomy" id="40520"/>
    <lineage>
        <taxon>Bacteria</taxon>
        <taxon>Bacillati</taxon>
        <taxon>Bacillota</taxon>
        <taxon>Clostridia</taxon>
        <taxon>Lachnospirales</taxon>
        <taxon>Lachnospiraceae</taxon>
        <taxon>Blautia</taxon>
    </lineage>
</organism>
<dbReference type="Pfam" id="PF13619">
    <property type="entry name" value="KTSC"/>
    <property type="match status" value="1"/>
</dbReference>
<evidence type="ECO:0000313" key="5">
    <source>
        <dbReference type="Proteomes" id="UP000284220"/>
    </source>
</evidence>
<comment type="caution">
    <text evidence="2">The sequence shown here is derived from an EMBL/GenBank/DDBJ whole genome shotgun (WGS) entry which is preliminary data.</text>
</comment>
<sequence>MNMIPVSSSNISSIGYQSGTLYVSFHSGGLYAYSGVPESIYRELMSASSHGKYLASQIKGRYPYKRIG</sequence>
<proteinExistence type="predicted"/>
<dbReference type="Proteomes" id="UP000284220">
    <property type="component" value="Unassembled WGS sequence"/>
</dbReference>
<dbReference type="RefSeq" id="WP_022388053.1">
    <property type="nucleotide sequence ID" value="NZ_JBCJBY010000009.1"/>
</dbReference>
<gene>
    <name evidence="3" type="ORF">DW222_08285</name>
    <name evidence="2" type="ORF">DW272_06740</name>
</gene>
<evidence type="ECO:0000313" key="2">
    <source>
        <dbReference type="EMBL" id="RHG17734.1"/>
    </source>
</evidence>
<accession>A0A414SEZ1</accession>
<dbReference type="AlphaFoldDB" id="A0A414SEZ1"/>
<protein>
    <submittedName>
        <fullName evidence="2">KTSC domain-containing protein</fullName>
    </submittedName>
</protein>
<dbReference type="EMBL" id="QRHZ01000003">
    <property type="protein sequence ID" value="RHG17734.1"/>
    <property type="molecule type" value="Genomic_DNA"/>
</dbReference>
<reference evidence="4 5" key="1">
    <citation type="submission" date="2018-08" db="EMBL/GenBank/DDBJ databases">
        <title>A genome reference for cultivated species of the human gut microbiota.</title>
        <authorList>
            <person name="Zou Y."/>
            <person name="Xue W."/>
            <person name="Luo G."/>
        </authorList>
    </citation>
    <scope>NUCLEOTIDE SEQUENCE [LARGE SCALE GENOMIC DNA]</scope>
    <source>
        <strain evidence="3 4">AM18-2AC</strain>
        <strain evidence="2 5">AM22-9LB</strain>
    </source>
</reference>
<evidence type="ECO:0000313" key="4">
    <source>
        <dbReference type="Proteomes" id="UP000284024"/>
    </source>
</evidence>
<dbReference type="Proteomes" id="UP000284024">
    <property type="component" value="Unassembled WGS sequence"/>
</dbReference>
<name>A0A414SEZ1_9FIRM</name>